<evidence type="ECO:0000313" key="2">
    <source>
        <dbReference type="Proteomes" id="UP000076502"/>
    </source>
</evidence>
<reference evidence="1 2" key="1">
    <citation type="submission" date="2015-07" db="EMBL/GenBank/DDBJ databases">
        <title>The genome of Dufourea novaeangliae.</title>
        <authorList>
            <person name="Pan H."/>
            <person name="Kapheim K."/>
        </authorList>
    </citation>
    <scope>NUCLEOTIDE SEQUENCE [LARGE SCALE GENOMIC DNA]</scope>
    <source>
        <strain evidence="1">0120121106</strain>
        <tissue evidence="1">Whole body</tissue>
    </source>
</reference>
<accession>A0A154P473</accession>
<dbReference type="EMBL" id="KQ434809">
    <property type="protein sequence ID" value="KZC06716.1"/>
    <property type="molecule type" value="Genomic_DNA"/>
</dbReference>
<protein>
    <submittedName>
        <fullName evidence="1">Uncharacterized protein</fullName>
    </submittedName>
</protein>
<dbReference type="AlphaFoldDB" id="A0A154P473"/>
<gene>
    <name evidence="1" type="ORF">WN55_10630</name>
</gene>
<proteinExistence type="predicted"/>
<evidence type="ECO:0000313" key="1">
    <source>
        <dbReference type="EMBL" id="KZC06716.1"/>
    </source>
</evidence>
<keyword evidence="2" id="KW-1185">Reference proteome</keyword>
<sequence length="270" mass="30581">MSLSPSEAQFSRCALSYHIAPQLGLPWALPGELLPPTFQPSQLVWARVTWRRLAAKHEGCRLISPDHLYRIHLNGPLFAGDKRSWKKQCMNSASRYQWKLVKGCGRRVGKARKFPDESFDRRCDSAGVLPSLGRLRRNAIIKSVADDITGNGRKSEQKEPRDEVGAARELAPRDYTVFDKILLRRKLEAQCRAVMHSHSYVKRSRNVIVNETKLESRKSDVYQNSKGPEGKDLWFAALLRQHPELTKLSHGTGEHGDCASISLGRQLRSC</sequence>
<dbReference type="Proteomes" id="UP000076502">
    <property type="component" value="Unassembled WGS sequence"/>
</dbReference>
<organism evidence="1 2">
    <name type="scientific">Dufourea novaeangliae</name>
    <name type="common">Sweat bee</name>
    <dbReference type="NCBI Taxonomy" id="178035"/>
    <lineage>
        <taxon>Eukaryota</taxon>
        <taxon>Metazoa</taxon>
        <taxon>Ecdysozoa</taxon>
        <taxon>Arthropoda</taxon>
        <taxon>Hexapoda</taxon>
        <taxon>Insecta</taxon>
        <taxon>Pterygota</taxon>
        <taxon>Neoptera</taxon>
        <taxon>Endopterygota</taxon>
        <taxon>Hymenoptera</taxon>
        <taxon>Apocrita</taxon>
        <taxon>Aculeata</taxon>
        <taxon>Apoidea</taxon>
        <taxon>Anthophila</taxon>
        <taxon>Halictidae</taxon>
        <taxon>Rophitinae</taxon>
        <taxon>Dufourea</taxon>
    </lineage>
</organism>
<name>A0A154P473_DUFNO</name>